<keyword evidence="4 12" id="KW-0812">Transmembrane</keyword>
<sequence>MDDCSECPEDQYPNKDQDSCIPKRISFLSYEEPMGRSLVILALSFSFCTILVLSTFLKYHHTPIVKANNRNLTYILLISLLLCFLCSLQFLAAPGNIICLFRQISFGIIFSVAVSCVLAKTITVVLAFMAIKPGSRMRKWVGKGLTTFIVLTCSLIQAGICIVWLFIYPPFPDVDNHSETEEIIMRCNEGSATMFYCVLGYMGFLAAASFTVAFFSRKLPSSFNEAKCLTFSMLIFCSLHLPALGKWDLRVRDNHGDAICMAEMADDPIPILHNYFQAGGFIIGGITSLITIPTTPPTFSEAPHHSFNDEFLVLTKYYQHILALVFAVKEINETPHILPNITLGCRMYDNYAGRYTSYATIKLFSRQKKFIPNYKCEIQNKLLSVIGALYSGISFTMARILSIYKVPQITYGSPLHKNDNSEAHSFYQMAPNESYQYRAIVQLLLHFRWKWIGIIFKDEDGERFGRTISSMFSLHRICVAFLKRLKPFYLGTVLDDLDWLGEMYLFFMRSNAKVVIIYERNIVILRTLLYLPEMEFVPKEPKGKVWILVAQSDLASYSYQRKWDIQVLHGALSLTVHSNEVPGFQQFLRTVNPFLSKNDGYFKDVWIHAFDCAFPKLLTKEPDGTCTGQEKLETLPGGFFEMSMSSHSYSVYNSIHAVAYSIQGIWSSSFRRRGNAFEHTFLQDLQPWQLHSFLKRVTFNNSAEDQVSFDQNGELITGFDIVNWITFPNQSIHKIKVGKLEPWASSSKVFTIQEDALTWPSSFNQTVPISTCTDSCLPGYFKQKQEGKQFCCYDCLICPEGKISSQHDMDNCLECPQDQYASKKRDSCIRKTITFLSNDDPLGMSLAILAISFSLFTLLVLGTFLKYHHTPIVKANNRDLTYMLLVSLLFCFLCTLLFLIPPGNIICLFRQISFAIVFSMAVSCVLAKTIIVLLAFMATKPGSRARKWVGRKLAISIVLSCSLIQAAICTIWLATFPPYPDMDLYSETAEIILQCNEGSSIMFYSVLGYMGFLATSSFTVAFLSRNLPSSFNEAKFITFSMLIFCICMTETAKCTSSEPLAIVHDYFQASDFIIGGITSLITIPTVPPNFDEDPHYSFSDEFL</sequence>
<evidence type="ECO:0000256" key="12">
    <source>
        <dbReference type="SAM" id="Phobius"/>
    </source>
</evidence>
<feature type="transmembrane region" description="Helical" evidence="12">
    <location>
        <begin position="1001"/>
        <end position="1024"/>
    </location>
</feature>
<feature type="transmembrane region" description="Helical" evidence="12">
    <location>
        <begin position="912"/>
        <end position="936"/>
    </location>
</feature>
<proteinExistence type="inferred from homology"/>
<evidence type="ECO:0000256" key="3">
    <source>
        <dbReference type="ARBA" id="ARBA00022475"/>
    </source>
</evidence>
<accession>A0A6I9YC90</accession>
<dbReference type="InterPro" id="IPR000337">
    <property type="entry name" value="GPCR_3"/>
</dbReference>
<dbReference type="InterPro" id="IPR000068">
    <property type="entry name" value="GPCR_3_Ca_sens_rcpt-rel"/>
</dbReference>
<gene>
    <name evidence="15" type="primary">LOC106548756</name>
</gene>
<dbReference type="InterPro" id="IPR038550">
    <property type="entry name" value="GPCR_3_9-Cys_sf"/>
</dbReference>
<dbReference type="GO" id="GO:0004930">
    <property type="term" value="F:G protein-coupled receptor activity"/>
    <property type="evidence" value="ECO:0007669"/>
    <property type="project" value="UniProtKB-KW"/>
</dbReference>
<keyword evidence="8 12" id="KW-0472">Membrane</keyword>
<feature type="transmembrane region" description="Helical" evidence="12">
    <location>
        <begin position="71"/>
        <end position="92"/>
    </location>
</feature>
<feature type="transmembrane region" description="Helical" evidence="12">
    <location>
        <begin position="140"/>
        <end position="167"/>
    </location>
</feature>
<evidence type="ECO:0000256" key="7">
    <source>
        <dbReference type="ARBA" id="ARBA00023040"/>
    </source>
</evidence>
<feature type="transmembrane region" description="Helical" evidence="12">
    <location>
        <begin position="104"/>
        <end position="128"/>
    </location>
</feature>
<dbReference type="Pfam" id="PF07562">
    <property type="entry name" value="NCD3G"/>
    <property type="match status" value="1"/>
</dbReference>
<name>A0A6I9YC90_9SAUR</name>
<protein>
    <submittedName>
        <fullName evidence="15">Vomeronasal type-2 receptor 26-like</fullName>
    </submittedName>
</protein>
<evidence type="ECO:0000256" key="8">
    <source>
        <dbReference type="ARBA" id="ARBA00023136"/>
    </source>
</evidence>
<dbReference type="PROSITE" id="PS00981">
    <property type="entry name" value="G_PROTEIN_RECEP_F3_3"/>
    <property type="match status" value="1"/>
</dbReference>
<dbReference type="InterPro" id="IPR011500">
    <property type="entry name" value="GPCR_3_9-Cys_dom"/>
</dbReference>
<dbReference type="KEGG" id="tsr:106548756"/>
<evidence type="ECO:0000256" key="5">
    <source>
        <dbReference type="ARBA" id="ARBA00022729"/>
    </source>
</evidence>
<feature type="domain" description="G-protein coupled receptors family 3 profile" evidence="13">
    <location>
        <begin position="842"/>
        <end position="1046"/>
    </location>
</feature>
<evidence type="ECO:0000256" key="4">
    <source>
        <dbReference type="ARBA" id="ARBA00022692"/>
    </source>
</evidence>
<dbReference type="InterPro" id="IPR017979">
    <property type="entry name" value="GPCR_3_CS"/>
</dbReference>
<evidence type="ECO:0000256" key="10">
    <source>
        <dbReference type="ARBA" id="ARBA00023180"/>
    </source>
</evidence>
<dbReference type="FunFam" id="3.40.50.2300:FF:000024">
    <property type="entry name" value="Vomeronasal 2, receptor 73"/>
    <property type="match status" value="1"/>
</dbReference>
<comment type="subcellular location">
    <subcellularLocation>
        <location evidence="1">Cell membrane</location>
        <topology evidence="1">Multi-pass membrane protein</topology>
    </subcellularLocation>
</comment>
<reference evidence="15" key="1">
    <citation type="submission" date="2025-08" db="UniProtKB">
        <authorList>
            <consortium name="RefSeq"/>
        </authorList>
    </citation>
    <scope>IDENTIFICATION</scope>
    <source>
        <tissue evidence="15">Skeletal muscle</tissue>
    </source>
</reference>
<dbReference type="PANTHER" id="PTHR24061:SF599">
    <property type="entry name" value="G-PROTEIN COUPLED RECEPTORS FAMILY 3 PROFILE DOMAIN-CONTAINING PROTEIN"/>
    <property type="match status" value="1"/>
</dbReference>
<dbReference type="GO" id="GO:0005886">
    <property type="term" value="C:plasma membrane"/>
    <property type="evidence" value="ECO:0007669"/>
    <property type="project" value="UniProtKB-SubCell"/>
</dbReference>
<keyword evidence="7" id="KW-0297">G-protein coupled receptor</keyword>
<evidence type="ECO:0000256" key="11">
    <source>
        <dbReference type="ARBA" id="ARBA00023224"/>
    </source>
</evidence>
<feature type="domain" description="G-protein coupled receptors family 3 profile" evidence="13">
    <location>
        <begin position="34"/>
        <end position="239"/>
    </location>
</feature>
<dbReference type="Gene3D" id="2.10.50.30">
    <property type="entry name" value="GPCR, family 3, nine cysteines domain"/>
    <property type="match status" value="2"/>
</dbReference>
<feature type="transmembrane region" description="Helical" evidence="12">
    <location>
        <begin position="957"/>
        <end position="976"/>
    </location>
</feature>
<dbReference type="InterPro" id="IPR001828">
    <property type="entry name" value="ANF_lig-bd_rcpt"/>
</dbReference>
<keyword evidence="11" id="KW-0807">Transducer</keyword>
<dbReference type="AlphaFoldDB" id="A0A6I9YC90"/>
<dbReference type="SUPFAM" id="SSF53822">
    <property type="entry name" value="Periplasmic binding protein-like I"/>
    <property type="match status" value="1"/>
</dbReference>
<evidence type="ECO:0000256" key="1">
    <source>
        <dbReference type="ARBA" id="ARBA00004651"/>
    </source>
</evidence>
<feature type="transmembrane region" description="Helical" evidence="12">
    <location>
        <begin position="880"/>
        <end position="900"/>
    </location>
</feature>
<keyword evidence="9" id="KW-0675">Receptor</keyword>
<comment type="similarity">
    <text evidence="2">Belongs to the G-protein coupled receptor 3 family.</text>
</comment>
<keyword evidence="5" id="KW-0732">Signal</keyword>
<keyword evidence="3" id="KW-1003">Cell membrane</keyword>
<feature type="transmembrane region" description="Helical" evidence="12">
    <location>
        <begin position="38"/>
        <end position="59"/>
    </location>
</feature>
<evidence type="ECO:0000313" key="15">
    <source>
        <dbReference type="RefSeq" id="XP_013921679.1"/>
    </source>
</evidence>
<evidence type="ECO:0000313" key="14">
    <source>
        <dbReference type="Proteomes" id="UP000504617"/>
    </source>
</evidence>
<dbReference type="Proteomes" id="UP000504617">
    <property type="component" value="Unplaced"/>
</dbReference>
<keyword evidence="14" id="KW-1185">Reference proteome</keyword>
<dbReference type="Pfam" id="PF00003">
    <property type="entry name" value="7tm_3"/>
    <property type="match status" value="2"/>
</dbReference>
<evidence type="ECO:0000256" key="2">
    <source>
        <dbReference type="ARBA" id="ARBA00007242"/>
    </source>
</evidence>
<organism evidence="14 15">
    <name type="scientific">Thamnophis sirtalis</name>
    <dbReference type="NCBI Taxonomy" id="35019"/>
    <lineage>
        <taxon>Eukaryota</taxon>
        <taxon>Metazoa</taxon>
        <taxon>Chordata</taxon>
        <taxon>Craniata</taxon>
        <taxon>Vertebrata</taxon>
        <taxon>Euteleostomi</taxon>
        <taxon>Lepidosauria</taxon>
        <taxon>Squamata</taxon>
        <taxon>Bifurcata</taxon>
        <taxon>Unidentata</taxon>
        <taxon>Episquamata</taxon>
        <taxon>Toxicofera</taxon>
        <taxon>Serpentes</taxon>
        <taxon>Colubroidea</taxon>
        <taxon>Colubridae</taxon>
        <taxon>Natricinae</taxon>
        <taxon>Thamnophis</taxon>
    </lineage>
</organism>
<evidence type="ECO:0000259" key="13">
    <source>
        <dbReference type="PROSITE" id="PS50259"/>
    </source>
</evidence>
<dbReference type="FunFam" id="2.10.50.30:FF:000002">
    <property type="entry name" value="Vomeronasal 2 receptor, h1"/>
    <property type="match status" value="1"/>
</dbReference>
<keyword evidence="10" id="KW-0325">Glycoprotein</keyword>
<dbReference type="GeneID" id="106548756"/>
<evidence type="ECO:0000256" key="9">
    <source>
        <dbReference type="ARBA" id="ARBA00023170"/>
    </source>
</evidence>
<evidence type="ECO:0000256" key="6">
    <source>
        <dbReference type="ARBA" id="ARBA00022989"/>
    </source>
</evidence>
<dbReference type="Pfam" id="PF01094">
    <property type="entry name" value="ANF_receptor"/>
    <property type="match status" value="1"/>
</dbReference>
<dbReference type="PRINTS" id="PR00248">
    <property type="entry name" value="GPCRMGR"/>
</dbReference>
<dbReference type="PRINTS" id="PR01535">
    <property type="entry name" value="VOMERONASL2R"/>
</dbReference>
<keyword evidence="6 12" id="KW-1133">Transmembrane helix</keyword>
<dbReference type="RefSeq" id="XP_013921679.1">
    <property type="nucleotide sequence ID" value="XM_014066204.1"/>
</dbReference>
<dbReference type="InterPro" id="IPR028082">
    <property type="entry name" value="Peripla_BP_I"/>
</dbReference>
<dbReference type="PROSITE" id="PS50259">
    <property type="entry name" value="G_PROTEIN_RECEP_F3_4"/>
    <property type="match status" value="2"/>
</dbReference>
<feature type="transmembrane region" description="Helical" evidence="12">
    <location>
        <begin position="842"/>
        <end position="868"/>
    </location>
</feature>
<feature type="transmembrane region" description="Helical" evidence="12">
    <location>
        <begin position="193"/>
        <end position="216"/>
    </location>
</feature>
<dbReference type="PANTHER" id="PTHR24061">
    <property type="entry name" value="CALCIUM-SENSING RECEPTOR-RELATED"/>
    <property type="match status" value="1"/>
</dbReference>
<dbReference type="InterPro" id="IPR017978">
    <property type="entry name" value="GPCR_3_C"/>
</dbReference>
<dbReference type="OrthoDB" id="5984008at2759"/>
<dbReference type="InterPro" id="IPR004073">
    <property type="entry name" value="GPCR_3_vmron_rcpt_2"/>
</dbReference>
<dbReference type="Gene3D" id="3.40.50.2300">
    <property type="match status" value="2"/>
</dbReference>